<reference evidence="2 3" key="1">
    <citation type="journal article" date="2016" name="Nat. Commun.">
        <title>Thousands of microbial genomes shed light on interconnected biogeochemical processes in an aquifer system.</title>
        <authorList>
            <person name="Anantharaman K."/>
            <person name="Brown C.T."/>
            <person name="Hug L.A."/>
            <person name="Sharon I."/>
            <person name="Castelle C.J."/>
            <person name="Probst A.J."/>
            <person name="Thomas B.C."/>
            <person name="Singh A."/>
            <person name="Wilkins M.J."/>
            <person name="Karaoz U."/>
            <person name="Brodie E.L."/>
            <person name="Williams K.H."/>
            <person name="Hubbard S.S."/>
            <person name="Banfield J.F."/>
        </authorList>
    </citation>
    <scope>NUCLEOTIDE SEQUENCE [LARGE SCALE GENOMIC DNA]</scope>
</reference>
<feature type="transmembrane region" description="Helical" evidence="1">
    <location>
        <begin position="73"/>
        <end position="93"/>
    </location>
</feature>
<accession>A0A1G1VQE1</accession>
<dbReference type="EMBL" id="MHCJ01000008">
    <property type="protein sequence ID" value="OGY17616.1"/>
    <property type="molecule type" value="Genomic_DNA"/>
</dbReference>
<dbReference type="Pfam" id="PF18895">
    <property type="entry name" value="T4SS_pilin"/>
    <property type="match status" value="1"/>
</dbReference>
<name>A0A1G1VQE1_9BACT</name>
<sequence>MLAKSALAQIVNPAIPRMPGDGGDALARYIAIIWWVIVIVGGLAVLFYMAWGAMDWIMSGSNPDRLKRAKEKMGSGVIGLFFLVLSYAIVQLITRITGLSILNPNWPTL</sequence>
<feature type="transmembrane region" description="Helical" evidence="1">
    <location>
        <begin position="26"/>
        <end position="52"/>
    </location>
</feature>
<comment type="caution">
    <text evidence="2">The sequence shown here is derived from an EMBL/GenBank/DDBJ whole genome shotgun (WGS) entry which is preliminary data.</text>
</comment>
<keyword evidence="1" id="KW-1133">Transmembrane helix</keyword>
<gene>
    <name evidence="2" type="ORF">A2786_00020</name>
</gene>
<evidence type="ECO:0000256" key="1">
    <source>
        <dbReference type="SAM" id="Phobius"/>
    </source>
</evidence>
<proteinExistence type="predicted"/>
<evidence type="ECO:0008006" key="4">
    <source>
        <dbReference type="Google" id="ProtNLM"/>
    </source>
</evidence>
<dbReference type="InterPro" id="IPR043993">
    <property type="entry name" value="T4SS_pilin"/>
</dbReference>
<dbReference type="Proteomes" id="UP000179233">
    <property type="component" value="Unassembled WGS sequence"/>
</dbReference>
<dbReference type="AlphaFoldDB" id="A0A1G1VQE1"/>
<keyword evidence="1" id="KW-0812">Transmembrane</keyword>
<evidence type="ECO:0000313" key="2">
    <source>
        <dbReference type="EMBL" id="OGY17616.1"/>
    </source>
</evidence>
<evidence type="ECO:0000313" key="3">
    <source>
        <dbReference type="Proteomes" id="UP000179233"/>
    </source>
</evidence>
<protein>
    <recommendedName>
        <fullName evidence="4">DUF1206 domain-containing protein</fullName>
    </recommendedName>
</protein>
<organism evidence="2 3">
    <name type="scientific">Candidatus Chisholmbacteria bacterium RIFCSPHIGHO2_01_FULL_52_32</name>
    <dbReference type="NCBI Taxonomy" id="1797591"/>
    <lineage>
        <taxon>Bacteria</taxon>
        <taxon>Candidatus Chisholmiibacteriota</taxon>
    </lineage>
</organism>
<keyword evidence="1" id="KW-0472">Membrane</keyword>